<dbReference type="SMART" id="SM00387">
    <property type="entry name" value="HATPase_c"/>
    <property type="match status" value="1"/>
</dbReference>
<protein>
    <recommendedName>
        <fullName evidence="3">histidine kinase</fullName>
        <ecNumber evidence="3">2.7.13.3</ecNumber>
    </recommendedName>
</protein>
<dbReference type="PANTHER" id="PTHR45569">
    <property type="entry name" value="SENSOR PROTEIN KDPD"/>
    <property type="match status" value="1"/>
</dbReference>
<reference evidence="9 10" key="1">
    <citation type="submission" date="2018-08" db="EMBL/GenBank/DDBJ databases">
        <title>Genome Sequence of Clavibacter michiganensis Subspecies type strains, and the Atypical Peach-Colored Strains Isolated from Tomato.</title>
        <authorList>
            <person name="Osdaghi E."/>
            <person name="Portier P."/>
            <person name="Briand M."/>
            <person name="Jacques M.-A."/>
        </authorList>
    </citation>
    <scope>NUCLEOTIDE SEQUENCE [LARGE SCALE GENOMIC DNA]</scope>
    <source>
        <strain evidence="9 10">CFBP 6488</strain>
    </source>
</reference>
<dbReference type="InterPro" id="IPR052023">
    <property type="entry name" value="Histidine_kinase_KdpD"/>
</dbReference>
<dbReference type="CDD" id="cd00075">
    <property type="entry name" value="HATPase"/>
    <property type="match status" value="1"/>
</dbReference>
<feature type="region of interest" description="Disordered" evidence="7">
    <location>
        <begin position="227"/>
        <end position="247"/>
    </location>
</feature>
<dbReference type="PRINTS" id="PR00344">
    <property type="entry name" value="BCTRLSENSOR"/>
</dbReference>
<evidence type="ECO:0000256" key="5">
    <source>
        <dbReference type="ARBA" id="ARBA00022777"/>
    </source>
</evidence>
<evidence type="ECO:0000313" key="10">
    <source>
        <dbReference type="Proteomes" id="UP000266634"/>
    </source>
</evidence>
<keyword evidence="4" id="KW-0597">Phosphoprotein</keyword>
<keyword evidence="6" id="KW-0902">Two-component regulatory system</keyword>
<evidence type="ECO:0000256" key="1">
    <source>
        <dbReference type="ARBA" id="ARBA00000085"/>
    </source>
</evidence>
<evidence type="ECO:0000313" key="9">
    <source>
        <dbReference type="EMBL" id="RIJ19224.1"/>
    </source>
</evidence>
<dbReference type="SUPFAM" id="SSF55874">
    <property type="entry name" value="ATPase domain of HSP90 chaperone/DNA topoisomerase II/histidine kinase"/>
    <property type="match status" value="1"/>
</dbReference>
<dbReference type="GO" id="GO:0000155">
    <property type="term" value="F:phosphorelay sensor kinase activity"/>
    <property type="evidence" value="ECO:0007669"/>
    <property type="project" value="InterPro"/>
</dbReference>
<evidence type="ECO:0000259" key="8">
    <source>
        <dbReference type="PROSITE" id="PS50109"/>
    </source>
</evidence>
<dbReference type="PANTHER" id="PTHR45569:SF1">
    <property type="entry name" value="SENSOR PROTEIN KDPD"/>
    <property type="match status" value="1"/>
</dbReference>
<keyword evidence="5 9" id="KW-0418">Kinase</keyword>
<evidence type="ECO:0000256" key="2">
    <source>
        <dbReference type="ARBA" id="ARBA00004236"/>
    </source>
</evidence>
<organism evidence="9 10">
    <name type="scientific">Clavibacter michiganensis subsp. insidiosus</name>
    <dbReference type="NCBI Taxonomy" id="33014"/>
    <lineage>
        <taxon>Bacteria</taxon>
        <taxon>Bacillati</taxon>
        <taxon>Actinomycetota</taxon>
        <taxon>Actinomycetes</taxon>
        <taxon>Micrococcales</taxon>
        <taxon>Microbacteriaceae</taxon>
        <taxon>Clavibacter</taxon>
    </lineage>
</organism>
<dbReference type="AlphaFoldDB" id="A0A399QLP5"/>
<comment type="catalytic activity">
    <reaction evidence="1">
        <text>ATP + protein L-histidine = ADP + protein N-phospho-L-histidine.</text>
        <dbReference type="EC" id="2.7.13.3"/>
    </reaction>
</comment>
<dbReference type="InterPro" id="IPR004358">
    <property type="entry name" value="Sig_transdc_His_kin-like_C"/>
</dbReference>
<dbReference type="InterPro" id="IPR005467">
    <property type="entry name" value="His_kinase_dom"/>
</dbReference>
<dbReference type="GO" id="GO:0005886">
    <property type="term" value="C:plasma membrane"/>
    <property type="evidence" value="ECO:0007669"/>
    <property type="project" value="UniProtKB-SubCell"/>
</dbReference>
<dbReference type="Pfam" id="PF02518">
    <property type="entry name" value="HATPase_c"/>
    <property type="match status" value="1"/>
</dbReference>
<dbReference type="InterPro" id="IPR003661">
    <property type="entry name" value="HisK_dim/P_dom"/>
</dbReference>
<keyword evidence="5 9" id="KW-0808">Transferase</keyword>
<dbReference type="SUPFAM" id="SSF47384">
    <property type="entry name" value="Homodimeric domain of signal transducing histidine kinase"/>
    <property type="match status" value="1"/>
</dbReference>
<evidence type="ECO:0000256" key="7">
    <source>
        <dbReference type="SAM" id="MobiDB-lite"/>
    </source>
</evidence>
<dbReference type="Gene3D" id="3.30.565.10">
    <property type="entry name" value="Histidine kinase-like ATPase, C-terminal domain"/>
    <property type="match status" value="1"/>
</dbReference>
<dbReference type="Proteomes" id="UP000266634">
    <property type="component" value="Unassembled WGS sequence"/>
</dbReference>
<name>A0A399QLP5_9MICO</name>
<dbReference type="InterPro" id="IPR036890">
    <property type="entry name" value="HATPase_C_sf"/>
</dbReference>
<dbReference type="InterPro" id="IPR036097">
    <property type="entry name" value="HisK_dim/P_sf"/>
</dbReference>
<dbReference type="CDD" id="cd00082">
    <property type="entry name" value="HisKA"/>
    <property type="match status" value="1"/>
</dbReference>
<sequence length="247" mass="25377">DRVRTALLSAVSHDLRRPLSAATAAVTALRSPGMRWADGDREELLATAEESLGTLADLVTDLLDVSRVQAGVLGVRLMDVDLDDVVLAALDELDLGPADAVLDVAPDLPGAVADPGLLQRVVVNLLSNAVRHAPDGVPVRLSTSAFAESVEIRVVDHGPGVAPERRDDMFVPFQRLGDTDNASGLGLGLALSKGFTEGMGGTLTAEDTPGGGLTMVVALPACRADAEPVADPPAPADIPTTASEVSA</sequence>
<feature type="non-terminal residue" evidence="9">
    <location>
        <position position="1"/>
    </location>
</feature>
<evidence type="ECO:0000256" key="6">
    <source>
        <dbReference type="ARBA" id="ARBA00023012"/>
    </source>
</evidence>
<feature type="domain" description="Histidine kinase" evidence="8">
    <location>
        <begin position="10"/>
        <end position="223"/>
    </location>
</feature>
<accession>A0A399QLP5</accession>
<gene>
    <name evidence="9" type="ORF">DZF93_13080</name>
</gene>
<dbReference type="Gene3D" id="1.10.287.130">
    <property type="match status" value="1"/>
</dbReference>
<comment type="subcellular location">
    <subcellularLocation>
        <location evidence="2">Cell membrane</location>
    </subcellularLocation>
</comment>
<dbReference type="InterPro" id="IPR003594">
    <property type="entry name" value="HATPase_dom"/>
</dbReference>
<dbReference type="EMBL" id="QWEA01000629">
    <property type="protein sequence ID" value="RIJ19224.1"/>
    <property type="molecule type" value="Genomic_DNA"/>
</dbReference>
<dbReference type="PROSITE" id="PS50109">
    <property type="entry name" value="HIS_KIN"/>
    <property type="match status" value="1"/>
</dbReference>
<evidence type="ECO:0000256" key="3">
    <source>
        <dbReference type="ARBA" id="ARBA00012438"/>
    </source>
</evidence>
<dbReference type="Pfam" id="PF00512">
    <property type="entry name" value="HisKA"/>
    <property type="match status" value="1"/>
</dbReference>
<proteinExistence type="predicted"/>
<evidence type="ECO:0000256" key="4">
    <source>
        <dbReference type="ARBA" id="ARBA00022553"/>
    </source>
</evidence>
<comment type="caution">
    <text evidence="9">The sequence shown here is derived from an EMBL/GenBank/DDBJ whole genome shotgun (WGS) entry which is preliminary data.</text>
</comment>
<dbReference type="SMART" id="SM00388">
    <property type="entry name" value="HisKA"/>
    <property type="match status" value="1"/>
</dbReference>
<dbReference type="EC" id="2.7.13.3" evidence="3"/>